<keyword evidence="2" id="KW-0813">Transport</keyword>
<dbReference type="InterPro" id="IPR013525">
    <property type="entry name" value="ABC2_TM"/>
</dbReference>
<keyword evidence="12" id="KW-1185">Reference proteome</keyword>
<dbReference type="Proteomes" id="UP000268162">
    <property type="component" value="Unassembled WGS sequence"/>
</dbReference>
<dbReference type="EMBL" id="ML002656">
    <property type="protein sequence ID" value="RKP36427.1"/>
    <property type="molecule type" value="Genomic_DNA"/>
</dbReference>
<evidence type="ECO:0000259" key="8">
    <source>
        <dbReference type="Pfam" id="PF01061"/>
    </source>
</evidence>
<evidence type="ECO:0000313" key="11">
    <source>
        <dbReference type="EMBL" id="RKP36427.1"/>
    </source>
</evidence>
<evidence type="ECO:0000256" key="4">
    <source>
        <dbReference type="ARBA" id="ARBA00022989"/>
    </source>
</evidence>
<dbReference type="Pfam" id="PF01061">
    <property type="entry name" value="ABC2_membrane"/>
    <property type="match status" value="1"/>
</dbReference>
<feature type="domain" description="ABC-2 type transporter transmembrane" evidence="8">
    <location>
        <begin position="232"/>
        <end position="441"/>
    </location>
</feature>
<dbReference type="Pfam" id="PF19055">
    <property type="entry name" value="ABC2_membrane_7"/>
    <property type="match status" value="1"/>
</dbReference>
<evidence type="ECO:0000259" key="9">
    <source>
        <dbReference type="Pfam" id="PF06422"/>
    </source>
</evidence>
<feature type="domain" description="CDR ABC transporter" evidence="9">
    <location>
        <begin position="498"/>
        <end position="541"/>
    </location>
</feature>
<evidence type="ECO:0000256" key="3">
    <source>
        <dbReference type="ARBA" id="ARBA00022692"/>
    </source>
</evidence>
<evidence type="ECO:0000259" key="7">
    <source>
        <dbReference type="Pfam" id="PF00005"/>
    </source>
</evidence>
<dbReference type="GO" id="GO:0140359">
    <property type="term" value="F:ABC-type transporter activity"/>
    <property type="evidence" value="ECO:0007669"/>
    <property type="project" value="InterPro"/>
</dbReference>
<gene>
    <name evidence="11" type="ORF">BJ085DRAFT_15551</name>
</gene>
<keyword evidence="3 6" id="KW-0812">Transmembrane</keyword>
<feature type="transmembrane region" description="Helical" evidence="6">
    <location>
        <begin position="364"/>
        <end position="384"/>
    </location>
</feature>
<evidence type="ECO:0000256" key="5">
    <source>
        <dbReference type="ARBA" id="ARBA00023136"/>
    </source>
</evidence>
<evidence type="ECO:0000259" key="10">
    <source>
        <dbReference type="Pfam" id="PF19055"/>
    </source>
</evidence>
<keyword evidence="5 6" id="KW-0472">Membrane</keyword>
<dbReference type="InterPro" id="IPR043926">
    <property type="entry name" value="ABCG_dom"/>
</dbReference>
<dbReference type="InterPro" id="IPR010929">
    <property type="entry name" value="PDR_CDR_ABC"/>
</dbReference>
<sequence>HNPNSTVREALQFSAYLRQPASVSKAEKDLFVEKVLHLLEMEDISDALVGSSETGIGLSMEERKRLTIGVELVAKPKVLFLDEPTSGLDAQASFSIVRFLRKLTQEGQSVLCTIHQPSSMLFEQFDQLLLLAPGGNMVYFGDLGPRCETIINYFESHGANPCPHDANPAEYILDVVGAKGKIDWPDTFRNSQLAADERNRLTEVLESHRSDGQSNVSGDPDEHKEFALGYFEQCRHVVKRNYVSYWRDPEYNLNRFLLQFMVAIILGLCFLRLGHGTADLQNRVMVIFQTTVMGILIINQVQPQLVAWRTWFSREEASGMYDWKAFTTGMLVTEIPYVIASATVFFLILYWFVNLADESARVGYFFIVLVAFYLYSMSFGFMVASFSPSAVVASLVNPFPTSILALFCGVTIPFPQMPAFWRRWLYWANPYHYYIEGVIANDLHDTKITCKDTEYLQFTPPDGNTCYEYAKEFLSVGPGYIRDLNATGTCDYCPYKVGQEFTDALEWSVDNKWRNFGILFVFIGFNTFMLCLGLKYYRANKR</sequence>
<evidence type="ECO:0000313" key="12">
    <source>
        <dbReference type="Proteomes" id="UP000268162"/>
    </source>
</evidence>
<organism evidence="11 12">
    <name type="scientific">Dimargaris cristalligena</name>
    <dbReference type="NCBI Taxonomy" id="215637"/>
    <lineage>
        <taxon>Eukaryota</taxon>
        <taxon>Fungi</taxon>
        <taxon>Fungi incertae sedis</taxon>
        <taxon>Zoopagomycota</taxon>
        <taxon>Kickxellomycotina</taxon>
        <taxon>Dimargaritomycetes</taxon>
        <taxon>Dimargaritales</taxon>
        <taxon>Dimargaritaceae</taxon>
        <taxon>Dimargaris</taxon>
    </lineage>
</organism>
<dbReference type="GO" id="GO:0005524">
    <property type="term" value="F:ATP binding"/>
    <property type="evidence" value="ECO:0007669"/>
    <property type="project" value="InterPro"/>
</dbReference>
<comment type="subcellular location">
    <subcellularLocation>
        <location evidence="1">Membrane</location>
        <topology evidence="1">Multi-pass membrane protein</topology>
    </subcellularLocation>
</comment>
<evidence type="ECO:0000256" key="6">
    <source>
        <dbReference type="SAM" id="Phobius"/>
    </source>
</evidence>
<dbReference type="InterPro" id="IPR027417">
    <property type="entry name" value="P-loop_NTPase"/>
</dbReference>
<accession>A0A4P9ZSL1</accession>
<dbReference type="AlphaFoldDB" id="A0A4P9ZSL1"/>
<feature type="transmembrane region" description="Helical" evidence="6">
    <location>
        <begin position="516"/>
        <end position="537"/>
    </location>
</feature>
<feature type="domain" description="ABC transporter" evidence="7">
    <location>
        <begin position="2"/>
        <end position="86"/>
    </location>
</feature>
<dbReference type="SUPFAM" id="SSF52540">
    <property type="entry name" value="P-loop containing nucleoside triphosphate hydrolases"/>
    <property type="match status" value="1"/>
</dbReference>
<dbReference type="Gene3D" id="3.40.50.300">
    <property type="entry name" value="P-loop containing nucleotide triphosphate hydrolases"/>
    <property type="match status" value="1"/>
</dbReference>
<keyword evidence="4 6" id="KW-1133">Transmembrane helix</keyword>
<protein>
    <submittedName>
        <fullName evidence="11">ABC-2 type transporter-domain-containing protein</fullName>
    </submittedName>
</protein>
<feature type="transmembrane region" description="Helical" evidence="6">
    <location>
        <begin position="329"/>
        <end position="352"/>
    </location>
</feature>
<feature type="transmembrane region" description="Helical" evidence="6">
    <location>
        <begin position="256"/>
        <end position="274"/>
    </location>
</feature>
<dbReference type="GO" id="GO:0016020">
    <property type="term" value="C:membrane"/>
    <property type="evidence" value="ECO:0007669"/>
    <property type="project" value="UniProtKB-SubCell"/>
</dbReference>
<reference evidence="12" key="1">
    <citation type="journal article" date="2018" name="Nat. Microbiol.">
        <title>Leveraging single-cell genomics to expand the fungal tree of life.</title>
        <authorList>
            <person name="Ahrendt S.R."/>
            <person name="Quandt C.A."/>
            <person name="Ciobanu D."/>
            <person name="Clum A."/>
            <person name="Salamov A."/>
            <person name="Andreopoulos B."/>
            <person name="Cheng J.F."/>
            <person name="Woyke T."/>
            <person name="Pelin A."/>
            <person name="Henrissat B."/>
            <person name="Reynolds N.K."/>
            <person name="Benny G.L."/>
            <person name="Smith M.E."/>
            <person name="James T.Y."/>
            <person name="Grigoriev I.V."/>
        </authorList>
    </citation>
    <scope>NUCLEOTIDE SEQUENCE [LARGE SCALE GENOMIC DNA]</scope>
    <source>
        <strain evidence="12">RSA 468</strain>
    </source>
</reference>
<dbReference type="STRING" id="215637.A0A4P9ZSL1"/>
<feature type="domain" description="ABC transporter family G" evidence="10">
    <location>
        <begin position="115"/>
        <end position="177"/>
    </location>
</feature>
<feature type="non-terminal residue" evidence="11">
    <location>
        <position position="1"/>
    </location>
</feature>
<dbReference type="InterPro" id="IPR003439">
    <property type="entry name" value="ABC_transporter-like_ATP-bd"/>
</dbReference>
<name>A0A4P9ZSL1_9FUNG</name>
<proteinExistence type="predicted"/>
<evidence type="ECO:0000256" key="2">
    <source>
        <dbReference type="ARBA" id="ARBA00022448"/>
    </source>
</evidence>
<dbReference type="Pfam" id="PF06422">
    <property type="entry name" value="PDR_CDR"/>
    <property type="match status" value="1"/>
</dbReference>
<feature type="transmembrane region" description="Helical" evidence="6">
    <location>
        <begin position="391"/>
        <end position="414"/>
    </location>
</feature>
<dbReference type="PANTHER" id="PTHR19241">
    <property type="entry name" value="ATP-BINDING CASSETTE TRANSPORTER"/>
    <property type="match status" value="1"/>
</dbReference>
<dbReference type="GO" id="GO:0016887">
    <property type="term" value="F:ATP hydrolysis activity"/>
    <property type="evidence" value="ECO:0007669"/>
    <property type="project" value="InterPro"/>
</dbReference>
<dbReference type="Pfam" id="PF00005">
    <property type="entry name" value="ABC_tran"/>
    <property type="match status" value="1"/>
</dbReference>
<evidence type="ECO:0000256" key="1">
    <source>
        <dbReference type="ARBA" id="ARBA00004141"/>
    </source>
</evidence>